<evidence type="ECO:0000256" key="9">
    <source>
        <dbReference type="RuleBase" id="RU365093"/>
    </source>
</evidence>
<dbReference type="GO" id="GO:0005886">
    <property type="term" value="C:plasma membrane"/>
    <property type="evidence" value="ECO:0007669"/>
    <property type="project" value="UniProtKB-SubCell"/>
</dbReference>
<feature type="domain" description="AprE-like beta-barrel" evidence="11">
    <location>
        <begin position="337"/>
        <end position="439"/>
    </location>
</feature>
<comment type="similarity">
    <text evidence="2 9">Belongs to the membrane fusion protein (MFP) (TC 8.A.1) family.</text>
</comment>
<dbReference type="PRINTS" id="PR01490">
    <property type="entry name" value="RTXTOXIND"/>
</dbReference>
<proteinExistence type="inferred from homology"/>
<protein>
    <recommendedName>
        <fullName evidence="9">Membrane fusion protein (MFP) family protein</fullName>
    </recommendedName>
</protein>
<keyword evidence="10" id="KW-0175">Coiled coil</keyword>
<evidence type="ECO:0000256" key="1">
    <source>
        <dbReference type="ARBA" id="ARBA00004377"/>
    </source>
</evidence>
<dbReference type="InterPro" id="IPR010129">
    <property type="entry name" value="T1SS_HlyD"/>
</dbReference>
<evidence type="ECO:0000256" key="3">
    <source>
        <dbReference type="ARBA" id="ARBA00022448"/>
    </source>
</evidence>
<evidence type="ECO:0000313" key="13">
    <source>
        <dbReference type="Proteomes" id="UP000708298"/>
    </source>
</evidence>
<evidence type="ECO:0000256" key="4">
    <source>
        <dbReference type="ARBA" id="ARBA00022475"/>
    </source>
</evidence>
<dbReference type="Gene3D" id="2.40.50.100">
    <property type="match status" value="1"/>
</dbReference>
<evidence type="ECO:0000259" key="11">
    <source>
        <dbReference type="Pfam" id="PF26002"/>
    </source>
</evidence>
<evidence type="ECO:0000256" key="5">
    <source>
        <dbReference type="ARBA" id="ARBA00022519"/>
    </source>
</evidence>
<comment type="subcellular location">
    <subcellularLocation>
        <location evidence="1 9">Cell inner membrane</location>
        <topology evidence="1 9">Single-pass membrane protein</topology>
    </subcellularLocation>
</comment>
<sequence>MARQLLSSRKATDPQGDALAVLEFQSPTSALIATPVPRSARSVPIWIGVAVVASIVAASVIKIDKVVTGQGKLVSTQPTTLIQPLDTSIVRAIYVQPGQRVKQGDLLAELDPTFASANLKADQEQVDSYSAQIARIEAQLADKPYVPSTANSNTALQLETYNQLQAQYTAGVANFDQQIESLKAQLAQAESDMRQYAQRLELANSVEAMRKQLQKMQVGSRLDSLSAADNRLSMAGQLADAQASANKAVGDIASIQAQRDTYIQQWYSNLSQQMQQARNYLAPAQQSLTKDLRMHQLVMIKAPTDSIVLNLGQASVGSVLQAGQQFINLTPLNTPLEADVDLSGQDTGYVNAGDKVDLKLTSLPYMQYGALKGVVEYVSSDSFDPQQVQAGSVSDVAGTAPQGLFYRARIRILQNELHNVPPGFQLSPGMPLAADIKIGKRTVTGYMLKRVLPAFTEGMREPN</sequence>
<keyword evidence="7" id="KW-1133">Transmembrane helix</keyword>
<evidence type="ECO:0000256" key="8">
    <source>
        <dbReference type="ARBA" id="ARBA00023136"/>
    </source>
</evidence>
<dbReference type="RefSeq" id="WP_227319687.1">
    <property type="nucleotide sequence ID" value="NZ_JAESVB010000001.1"/>
</dbReference>
<evidence type="ECO:0000256" key="2">
    <source>
        <dbReference type="ARBA" id="ARBA00009477"/>
    </source>
</evidence>
<dbReference type="Pfam" id="PF26002">
    <property type="entry name" value="Beta-barrel_AprE"/>
    <property type="match status" value="1"/>
</dbReference>
<evidence type="ECO:0000313" key="12">
    <source>
        <dbReference type="EMBL" id="MCB8874032.1"/>
    </source>
</evidence>
<dbReference type="AlphaFoldDB" id="A0A963YNX0"/>
<dbReference type="EMBL" id="JAESVB010000001">
    <property type="protein sequence ID" value="MCB8874032.1"/>
    <property type="molecule type" value="Genomic_DNA"/>
</dbReference>
<dbReference type="GO" id="GO:0015031">
    <property type="term" value="P:protein transport"/>
    <property type="evidence" value="ECO:0007669"/>
    <property type="project" value="InterPro"/>
</dbReference>
<evidence type="ECO:0000256" key="7">
    <source>
        <dbReference type="ARBA" id="ARBA00022989"/>
    </source>
</evidence>
<comment type="caution">
    <text evidence="12">The sequence shown here is derived from an EMBL/GenBank/DDBJ whole genome shotgun (WGS) entry which is preliminary data.</text>
</comment>
<evidence type="ECO:0000256" key="6">
    <source>
        <dbReference type="ARBA" id="ARBA00022692"/>
    </source>
</evidence>
<name>A0A963YNX0_9PROT</name>
<dbReference type="PANTHER" id="PTHR30386:SF26">
    <property type="entry name" value="TRANSPORT PROTEIN COMB"/>
    <property type="match status" value="1"/>
</dbReference>
<keyword evidence="8" id="KW-0472">Membrane</keyword>
<reference evidence="12" key="1">
    <citation type="journal article" date="2021" name="Microorganisms">
        <title>Acidisoma silvae sp. nov. and Acidisomacellulosilytica sp. nov., Two Acidophilic Bacteria Isolated from Decaying Wood, Hydrolyzing Cellulose and Producing Poly-3-hydroxybutyrate.</title>
        <authorList>
            <person name="Mieszkin S."/>
            <person name="Pouder E."/>
            <person name="Uroz S."/>
            <person name="Simon-Colin C."/>
            <person name="Alain K."/>
        </authorList>
    </citation>
    <scope>NUCLEOTIDE SEQUENCE</scope>
    <source>
        <strain evidence="12">HW T2.11</strain>
    </source>
</reference>
<dbReference type="Gene3D" id="2.40.30.170">
    <property type="match status" value="1"/>
</dbReference>
<keyword evidence="3 9" id="KW-0813">Transport</keyword>
<gene>
    <name evidence="12" type="ORF">ASILVAE211_02470</name>
</gene>
<feature type="coiled-coil region" evidence="10">
    <location>
        <begin position="172"/>
        <end position="206"/>
    </location>
</feature>
<dbReference type="InterPro" id="IPR050739">
    <property type="entry name" value="MFP"/>
</dbReference>
<keyword evidence="5 9" id="KW-0997">Cell inner membrane</keyword>
<organism evidence="12 13">
    <name type="scientific">Acidisoma silvae</name>
    <dbReference type="NCBI Taxonomy" id="2802396"/>
    <lineage>
        <taxon>Bacteria</taxon>
        <taxon>Pseudomonadati</taxon>
        <taxon>Pseudomonadota</taxon>
        <taxon>Alphaproteobacteria</taxon>
        <taxon>Acetobacterales</taxon>
        <taxon>Acidocellaceae</taxon>
        <taxon>Acidisoma</taxon>
    </lineage>
</organism>
<keyword evidence="6" id="KW-0812">Transmembrane</keyword>
<evidence type="ECO:0000256" key="10">
    <source>
        <dbReference type="SAM" id="Coils"/>
    </source>
</evidence>
<accession>A0A963YNX0</accession>
<dbReference type="PANTHER" id="PTHR30386">
    <property type="entry name" value="MEMBRANE FUSION SUBUNIT OF EMRAB-TOLC MULTIDRUG EFFLUX PUMP"/>
    <property type="match status" value="1"/>
</dbReference>
<dbReference type="NCBIfam" id="TIGR01843">
    <property type="entry name" value="type_I_hlyD"/>
    <property type="match status" value="1"/>
</dbReference>
<dbReference type="InterPro" id="IPR058982">
    <property type="entry name" value="Beta-barrel_AprE"/>
</dbReference>
<keyword evidence="4 9" id="KW-1003">Cell membrane</keyword>
<keyword evidence="13" id="KW-1185">Reference proteome</keyword>
<reference evidence="12" key="2">
    <citation type="submission" date="2021-01" db="EMBL/GenBank/DDBJ databases">
        <authorList>
            <person name="Mieszkin S."/>
            <person name="Pouder E."/>
            <person name="Alain K."/>
        </authorList>
    </citation>
    <scope>NUCLEOTIDE SEQUENCE</scope>
    <source>
        <strain evidence="12">HW T2.11</strain>
    </source>
</reference>
<dbReference type="Proteomes" id="UP000708298">
    <property type="component" value="Unassembled WGS sequence"/>
</dbReference>